<keyword evidence="1" id="KW-0812">Transmembrane</keyword>
<keyword evidence="1" id="KW-0472">Membrane</keyword>
<sequence>MAAPLTYAEVSAAMGALLMLFVGLSLRELIALMRQILTRQRECPTLYADRERNDKAHKEFYDGMEDLNVRVTLLEKEHRPRCDGED</sequence>
<keyword evidence="1" id="KW-1133">Transmembrane helix</keyword>
<name>B6WS29_9BACT</name>
<reference evidence="2 3" key="2">
    <citation type="submission" date="2008-10" db="EMBL/GenBank/DDBJ databases">
        <authorList>
            <person name="Fulton L."/>
            <person name="Clifton S."/>
            <person name="Fulton B."/>
            <person name="Xu J."/>
            <person name="Minx P."/>
            <person name="Pepin K.H."/>
            <person name="Johnson M."/>
            <person name="Bhonagiri V."/>
            <person name="Nash W.E."/>
            <person name="Mardis E.R."/>
            <person name="Wilson R.K."/>
        </authorList>
    </citation>
    <scope>NUCLEOTIDE SEQUENCE [LARGE SCALE GENOMIC DNA]</scope>
    <source>
        <strain evidence="2 3">ATCC 29098</strain>
    </source>
</reference>
<comment type="caution">
    <text evidence="2">The sequence shown here is derived from an EMBL/GenBank/DDBJ whole genome shotgun (WGS) entry which is preliminary data.</text>
</comment>
<reference evidence="2 3" key="1">
    <citation type="submission" date="2008-10" db="EMBL/GenBank/DDBJ databases">
        <title>Draft genome sequence of Desulvovibrio piger (ATCC 29098).</title>
        <authorList>
            <person name="Sudarsanam P."/>
            <person name="Ley R."/>
            <person name="Guruge J."/>
            <person name="Turnbaugh P.J."/>
            <person name="Mahowald M."/>
            <person name="Liep D."/>
            <person name="Gordon J."/>
        </authorList>
    </citation>
    <scope>NUCLEOTIDE SEQUENCE [LARGE SCALE GENOMIC DNA]</scope>
    <source>
        <strain evidence="2 3">ATCC 29098</strain>
    </source>
</reference>
<dbReference type="RefSeq" id="WP_006005136.1">
    <property type="nucleotide sequence ID" value="NZ_DS996355.1"/>
</dbReference>
<evidence type="ECO:0000313" key="2">
    <source>
        <dbReference type="EMBL" id="EEB34187.1"/>
    </source>
</evidence>
<organism evidence="2 3">
    <name type="scientific">Desulfovibrio piger ATCC 29098</name>
    <dbReference type="NCBI Taxonomy" id="411464"/>
    <lineage>
        <taxon>Bacteria</taxon>
        <taxon>Pseudomonadati</taxon>
        <taxon>Thermodesulfobacteriota</taxon>
        <taxon>Desulfovibrionia</taxon>
        <taxon>Desulfovibrionales</taxon>
        <taxon>Desulfovibrionaceae</taxon>
        <taxon>Desulfovibrio</taxon>
    </lineage>
</organism>
<dbReference type="Proteomes" id="UP000003676">
    <property type="component" value="Unassembled WGS sequence"/>
</dbReference>
<gene>
    <name evidence="2" type="ORF">DESPIG_00874</name>
</gene>
<evidence type="ECO:0000256" key="1">
    <source>
        <dbReference type="SAM" id="Phobius"/>
    </source>
</evidence>
<proteinExistence type="predicted"/>
<feature type="transmembrane region" description="Helical" evidence="1">
    <location>
        <begin position="12"/>
        <end position="32"/>
    </location>
</feature>
<accession>B6WS29</accession>
<evidence type="ECO:0000313" key="3">
    <source>
        <dbReference type="Proteomes" id="UP000003676"/>
    </source>
</evidence>
<protein>
    <submittedName>
        <fullName evidence="2">Uncharacterized protein</fullName>
    </submittedName>
</protein>
<dbReference type="AlphaFoldDB" id="B6WS29"/>
<dbReference type="HOGENOM" id="CLU_2492797_0_0_7"/>
<dbReference type="EMBL" id="ABXU01000026">
    <property type="protein sequence ID" value="EEB34187.1"/>
    <property type="molecule type" value="Genomic_DNA"/>
</dbReference>